<name>A0A5E4BHF8_MARMO</name>
<protein>
    <submittedName>
        <fullName evidence="1">Uncharacterized protein</fullName>
    </submittedName>
</protein>
<dbReference type="Proteomes" id="UP000335636">
    <property type="component" value="Unassembled WGS sequence"/>
</dbReference>
<dbReference type="EMBL" id="CABDUW010000443">
    <property type="protein sequence ID" value="VTJ68835.1"/>
    <property type="molecule type" value="Genomic_DNA"/>
</dbReference>
<keyword evidence="2" id="KW-1185">Reference proteome</keyword>
<organism evidence="1 2">
    <name type="scientific">Marmota monax</name>
    <name type="common">Woodchuck</name>
    <dbReference type="NCBI Taxonomy" id="9995"/>
    <lineage>
        <taxon>Eukaryota</taxon>
        <taxon>Metazoa</taxon>
        <taxon>Chordata</taxon>
        <taxon>Craniata</taxon>
        <taxon>Vertebrata</taxon>
        <taxon>Euteleostomi</taxon>
        <taxon>Mammalia</taxon>
        <taxon>Eutheria</taxon>
        <taxon>Euarchontoglires</taxon>
        <taxon>Glires</taxon>
        <taxon>Rodentia</taxon>
        <taxon>Sciuromorpha</taxon>
        <taxon>Sciuridae</taxon>
        <taxon>Xerinae</taxon>
        <taxon>Marmotini</taxon>
        <taxon>Marmota</taxon>
    </lineage>
</organism>
<sequence length="69" mass="7808">RGKHRAKNKTKRSVSVSPTADWLLGDAYNYQLPAPGRQSREKLLRRGHPPGLLEALLAGDHFLCEKMNR</sequence>
<comment type="caution">
    <text evidence="1">The sequence shown here is derived from an EMBL/GenBank/DDBJ whole genome shotgun (WGS) entry which is preliminary data.</text>
</comment>
<accession>A0A5E4BHF8</accession>
<proteinExistence type="predicted"/>
<evidence type="ECO:0000313" key="2">
    <source>
        <dbReference type="Proteomes" id="UP000335636"/>
    </source>
</evidence>
<gene>
    <name evidence="1" type="ORF">MONAX_5E037667</name>
</gene>
<reference evidence="1" key="1">
    <citation type="submission" date="2019-04" db="EMBL/GenBank/DDBJ databases">
        <authorList>
            <person name="Alioto T."/>
            <person name="Alioto T."/>
        </authorList>
    </citation>
    <scope>NUCLEOTIDE SEQUENCE [LARGE SCALE GENOMIC DNA]</scope>
</reference>
<evidence type="ECO:0000313" key="1">
    <source>
        <dbReference type="EMBL" id="VTJ68835.1"/>
    </source>
</evidence>
<dbReference type="AlphaFoldDB" id="A0A5E4BHF8"/>
<feature type="non-terminal residue" evidence="1">
    <location>
        <position position="1"/>
    </location>
</feature>